<sequence length="86" mass="9376">MFSSLIDQALHDGAAATRVAARSEFALARLAPEPGNYDEQFVLADDSDRPLGNVRYRVVADTGRPFQAPLTVLDERAASTLTQQRS</sequence>
<dbReference type="EMBL" id="CP150850">
    <property type="protein sequence ID" value="WZW57572.1"/>
    <property type="molecule type" value="Genomic_DNA"/>
</dbReference>
<dbReference type="Proteomes" id="UP001484179">
    <property type="component" value="Chromosome 2"/>
</dbReference>
<dbReference type="RefSeq" id="WP_342311165.1">
    <property type="nucleotide sequence ID" value="NZ_CP150850.1"/>
</dbReference>
<keyword evidence="2" id="KW-1185">Reference proteome</keyword>
<accession>A0ABZ3BQP2</accession>
<protein>
    <submittedName>
        <fullName evidence="1">Uncharacterized protein</fullName>
    </submittedName>
</protein>
<name>A0ABZ3BQP2_BURPY</name>
<proteinExistence type="predicted"/>
<evidence type="ECO:0000313" key="2">
    <source>
        <dbReference type="Proteomes" id="UP001484179"/>
    </source>
</evidence>
<gene>
    <name evidence="1" type="ORF">WN985_19160</name>
</gene>
<organism evidence="1 2">
    <name type="scientific">Burkholderia pyrrocinia</name>
    <name type="common">Pseudomonas pyrrocinia</name>
    <dbReference type="NCBI Taxonomy" id="60550"/>
    <lineage>
        <taxon>Bacteria</taxon>
        <taxon>Pseudomonadati</taxon>
        <taxon>Pseudomonadota</taxon>
        <taxon>Betaproteobacteria</taxon>
        <taxon>Burkholderiales</taxon>
        <taxon>Burkholderiaceae</taxon>
        <taxon>Burkholderia</taxon>
        <taxon>Burkholderia cepacia complex</taxon>
    </lineage>
</organism>
<reference evidence="1 2" key="1">
    <citation type="submission" date="2024-04" db="EMBL/GenBank/DDBJ databases">
        <title>Biological Control Activity of Plant Growth Promoting Rhizobacteria Burkholderia pyrrocinia BX1 against Tobacco black shank Introduction Tobacco black shank (TBS) caused by the oomycete Phytophthora. nicotianae (P. nicotianae) has become a destructive soil.</title>
        <authorList>
            <person name="Liu X."/>
            <person name="Shu C."/>
        </authorList>
    </citation>
    <scope>NUCLEOTIDE SEQUENCE [LARGE SCALE GENOMIC DNA]</scope>
    <source>
        <strain evidence="1 2">BX1</strain>
    </source>
</reference>
<evidence type="ECO:0000313" key="1">
    <source>
        <dbReference type="EMBL" id="WZW57572.1"/>
    </source>
</evidence>